<organism evidence="1 2">
    <name type="scientific">Kitasatospora kifunensis</name>
    <name type="common">Streptomyces kifunensis</name>
    <dbReference type="NCBI Taxonomy" id="58351"/>
    <lineage>
        <taxon>Bacteria</taxon>
        <taxon>Bacillati</taxon>
        <taxon>Actinomycetota</taxon>
        <taxon>Actinomycetes</taxon>
        <taxon>Kitasatosporales</taxon>
        <taxon>Streptomycetaceae</taxon>
        <taxon>Kitasatospora</taxon>
    </lineage>
</organism>
<protein>
    <submittedName>
        <fullName evidence="1">Arc/MetJ family transcription regulator</fullName>
    </submittedName>
</protein>
<dbReference type="EMBL" id="JACHJV010000001">
    <property type="protein sequence ID" value="MBB4922301.1"/>
    <property type="molecule type" value="Genomic_DNA"/>
</dbReference>
<sequence>MSVTQIDIDEEALERAMTLAGVRTKKDAVNLALRFYAEQQERAARISRHFDRARQWTAVEHAERLHQAEKDAR</sequence>
<accession>A0A7W7R026</accession>
<keyword evidence="2" id="KW-1185">Reference proteome</keyword>
<comment type="caution">
    <text evidence="1">The sequence shown here is derived from an EMBL/GenBank/DDBJ whole genome shotgun (WGS) entry which is preliminary data.</text>
</comment>
<proteinExistence type="predicted"/>
<dbReference type="InterPro" id="IPR019239">
    <property type="entry name" value="VapB_antitoxin"/>
</dbReference>
<dbReference type="AlphaFoldDB" id="A0A7W7R026"/>
<reference evidence="1 2" key="1">
    <citation type="submission" date="2020-08" db="EMBL/GenBank/DDBJ databases">
        <title>Sequencing the genomes of 1000 actinobacteria strains.</title>
        <authorList>
            <person name="Klenk H.-P."/>
        </authorList>
    </citation>
    <scope>NUCLEOTIDE SEQUENCE [LARGE SCALE GENOMIC DNA]</scope>
    <source>
        <strain evidence="1 2">DSM 41654</strain>
    </source>
</reference>
<gene>
    <name evidence="1" type="ORF">FHR34_001294</name>
</gene>
<name>A0A7W7R026_KITKI</name>
<evidence type="ECO:0000313" key="1">
    <source>
        <dbReference type="EMBL" id="MBB4922301.1"/>
    </source>
</evidence>
<dbReference type="Proteomes" id="UP000540506">
    <property type="component" value="Unassembled WGS sequence"/>
</dbReference>
<evidence type="ECO:0000313" key="2">
    <source>
        <dbReference type="Proteomes" id="UP000540506"/>
    </source>
</evidence>
<dbReference type="Pfam" id="PF09957">
    <property type="entry name" value="VapB_antitoxin"/>
    <property type="match status" value="1"/>
</dbReference>
<dbReference type="RefSeq" id="WP_184934498.1">
    <property type="nucleotide sequence ID" value="NZ_JACHJV010000001.1"/>
</dbReference>